<dbReference type="AlphaFoldDB" id="A0AAW2P700"/>
<dbReference type="Gene3D" id="3.30.420.10">
    <property type="entry name" value="Ribonuclease H-like superfamily/Ribonuclease H"/>
    <property type="match status" value="1"/>
</dbReference>
<feature type="domain" description="Integrase catalytic" evidence="2">
    <location>
        <begin position="1"/>
        <end position="126"/>
    </location>
</feature>
<dbReference type="InterPro" id="IPR012337">
    <property type="entry name" value="RNaseH-like_sf"/>
</dbReference>
<protein>
    <recommendedName>
        <fullName evidence="2">Integrase catalytic domain-containing protein</fullName>
    </recommendedName>
</protein>
<sequence length="126" mass="14183">MDIVEPFPIATGQRKFLLVAVDYFGKWVKAELLAGIPENEVLKFLWENIVAGMVCIVLLFLTMIVNFKAENFKIGVLASIQQRFTFVAYPQTNGQVEVINRILVQGIKIKLMQADGQWVDTLPGVL</sequence>
<reference evidence="3" key="2">
    <citation type="journal article" date="2024" name="Plant">
        <title>Genomic evolution and insights into agronomic trait innovations of Sesamum species.</title>
        <authorList>
            <person name="Miao H."/>
            <person name="Wang L."/>
            <person name="Qu L."/>
            <person name="Liu H."/>
            <person name="Sun Y."/>
            <person name="Le M."/>
            <person name="Wang Q."/>
            <person name="Wei S."/>
            <person name="Zheng Y."/>
            <person name="Lin W."/>
            <person name="Duan Y."/>
            <person name="Cao H."/>
            <person name="Xiong S."/>
            <person name="Wang X."/>
            <person name="Wei L."/>
            <person name="Li C."/>
            <person name="Ma Q."/>
            <person name="Ju M."/>
            <person name="Zhao R."/>
            <person name="Li G."/>
            <person name="Mu C."/>
            <person name="Tian Q."/>
            <person name="Mei H."/>
            <person name="Zhang T."/>
            <person name="Gao T."/>
            <person name="Zhang H."/>
        </authorList>
    </citation>
    <scope>NUCLEOTIDE SEQUENCE</scope>
    <source>
        <strain evidence="3">G02</strain>
    </source>
</reference>
<proteinExistence type="predicted"/>
<feature type="transmembrane region" description="Helical" evidence="1">
    <location>
        <begin position="49"/>
        <end position="67"/>
    </location>
</feature>
<keyword evidence="1" id="KW-0812">Transmembrane</keyword>
<dbReference type="PANTHER" id="PTHR37984">
    <property type="entry name" value="PROTEIN CBG26694"/>
    <property type="match status" value="1"/>
</dbReference>
<dbReference type="InterPro" id="IPR036397">
    <property type="entry name" value="RNaseH_sf"/>
</dbReference>
<keyword evidence="1" id="KW-0472">Membrane</keyword>
<comment type="caution">
    <text evidence="3">The sequence shown here is derived from an EMBL/GenBank/DDBJ whole genome shotgun (WGS) entry which is preliminary data.</text>
</comment>
<gene>
    <name evidence="3" type="ORF">Sradi_4227900</name>
</gene>
<keyword evidence="1" id="KW-1133">Transmembrane helix</keyword>
<name>A0AAW2P700_SESRA</name>
<evidence type="ECO:0000256" key="1">
    <source>
        <dbReference type="SAM" id="Phobius"/>
    </source>
</evidence>
<accession>A0AAW2P700</accession>
<dbReference type="PANTHER" id="PTHR37984:SF5">
    <property type="entry name" value="PROTEIN NYNRIN-LIKE"/>
    <property type="match status" value="1"/>
</dbReference>
<dbReference type="PROSITE" id="PS50994">
    <property type="entry name" value="INTEGRASE"/>
    <property type="match status" value="1"/>
</dbReference>
<reference evidence="3" key="1">
    <citation type="submission" date="2020-06" db="EMBL/GenBank/DDBJ databases">
        <authorList>
            <person name="Li T."/>
            <person name="Hu X."/>
            <person name="Zhang T."/>
            <person name="Song X."/>
            <person name="Zhang H."/>
            <person name="Dai N."/>
            <person name="Sheng W."/>
            <person name="Hou X."/>
            <person name="Wei L."/>
        </authorList>
    </citation>
    <scope>NUCLEOTIDE SEQUENCE</scope>
    <source>
        <strain evidence="3">G02</strain>
        <tissue evidence="3">Leaf</tissue>
    </source>
</reference>
<dbReference type="EMBL" id="JACGWJ010000018">
    <property type="protein sequence ID" value="KAL0350787.1"/>
    <property type="molecule type" value="Genomic_DNA"/>
</dbReference>
<dbReference type="InterPro" id="IPR001584">
    <property type="entry name" value="Integrase_cat-core"/>
</dbReference>
<dbReference type="GO" id="GO:0015074">
    <property type="term" value="P:DNA integration"/>
    <property type="evidence" value="ECO:0007669"/>
    <property type="project" value="InterPro"/>
</dbReference>
<dbReference type="SUPFAM" id="SSF53098">
    <property type="entry name" value="Ribonuclease H-like"/>
    <property type="match status" value="1"/>
</dbReference>
<dbReference type="InterPro" id="IPR050951">
    <property type="entry name" value="Retrovirus_Pol_polyprotein"/>
</dbReference>
<dbReference type="GO" id="GO:0003676">
    <property type="term" value="F:nucleic acid binding"/>
    <property type="evidence" value="ECO:0007669"/>
    <property type="project" value="InterPro"/>
</dbReference>
<evidence type="ECO:0000313" key="3">
    <source>
        <dbReference type="EMBL" id="KAL0350787.1"/>
    </source>
</evidence>
<evidence type="ECO:0000259" key="2">
    <source>
        <dbReference type="PROSITE" id="PS50994"/>
    </source>
</evidence>
<organism evidence="3">
    <name type="scientific">Sesamum radiatum</name>
    <name type="common">Black benniseed</name>
    <dbReference type="NCBI Taxonomy" id="300843"/>
    <lineage>
        <taxon>Eukaryota</taxon>
        <taxon>Viridiplantae</taxon>
        <taxon>Streptophyta</taxon>
        <taxon>Embryophyta</taxon>
        <taxon>Tracheophyta</taxon>
        <taxon>Spermatophyta</taxon>
        <taxon>Magnoliopsida</taxon>
        <taxon>eudicotyledons</taxon>
        <taxon>Gunneridae</taxon>
        <taxon>Pentapetalae</taxon>
        <taxon>asterids</taxon>
        <taxon>lamiids</taxon>
        <taxon>Lamiales</taxon>
        <taxon>Pedaliaceae</taxon>
        <taxon>Sesamum</taxon>
    </lineage>
</organism>